<dbReference type="Proteomes" id="UP000038045">
    <property type="component" value="Unplaced"/>
</dbReference>
<proteinExistence type="predicted"/>
<organism evidence="1 2">
    <name type="scientific">Parastrongyloides trichosuri</name>
    <name type="common">Possum-specific nematode worm</name>
    <dbReference type="NCBI Taxonomy" id="131310"/>
    <lineage>
        <taxon>Eukaryota</taxon>
        <taxon>Metazoa</taxon>
        <taxon>Ecdysozoa</taxon>
        <taxon>Nematoda</taxon>
        <taxon>Chromadorea</taxon>
        <taxon>Rhabditida</taxon>
        <taxon>Tylenchina</taxon>
        <taxon>Panagrolaimomorpha</taxon>
        <taxon>Strongyloidoidea</taxon>
        <taxon>Strongyloididae</taxon>
        <taxon>Parastrongyloides</taxon>
    </lineage>
</organism>
<evidence type="ECO:0000313" key="1">
    <source>
        <dbReference type="Proteomes" id="UP000038045"/>
    </source>
</evidence>
<reference evidence="2" key="1">
    <citation type="submission" date="2017-02" db="UniProtKB">
        <authorList>
            <consortium name="WormBaseParasite"/>
        </authorList>
    </citation>
    <scope>IDENTIFICATION</scope>
</reference>
<accession>A0A0N5A358</accession>
<name>A0A0N5A358_PARTI</name>
<keyword evidence="1" id="KW-1185">Reference proteome</keyword>
<dbReference type="AlphaFoldDB" id="A0A0N5A358"/>
<protein>
    <submittedName>
        <fullName evidence="2">Cbb3-type cytochrome oxidase assembly protein CcoS</fullName>
    </submittedName>
</protein>
<sequence length="92" mass="10630">MFVIIAFGILALVLAGAFFVWFYELLFNNDITNEREKDSEEMKESSSNDKVLFQGKLNNDSEMEELALIEESDTFEKIGLLEERNSKVNHSF</sequence>
<evidence type="ECO:0000313" key="2">
    <source>
        <dbReference type="WBParaSite" id="PTRK_0001606800.1"/>
    </source>
</evidence>
<dbReference type="WBParaSite" id="PTRK_0001606800.1">
    <property type="protein sequence ID" value="PTRK_0001606800.1"/>
    <property type="gene ID" value="PTRK_0001606800"/>
</dbReference>